<dbReference type="GO" id="GO:0051604">
    <property type="term" value="P:protein maturation"/>
    <property type="evidence" value="ECO:0007669"/>
    <property type="project" value="TreeGrafter"/>
</dbReference>
<protein>
    <submittedName>
        <fullName evidence="2">Hydrogenase assembly protein HypC</fullName>
    </submittedName>
</protein>
<dbReference type="PANTHER" id="PTHR35177:SF2">
    <property type="entry name" value="HYDROGENASE MATURATION FACTOR HYBG"/>
    <property type="match status" value="1"/>
</dbReference>
<dbReference type="PRINTS" id="PR00445">
    <property type="entry name" value="HUPFHYPC"/>
</dbReference>
<gene>
    <name evidence="2" type="ORF">BBF96_05760</name>
</gene>
<dbReference type="FunFam" id="2.30.30.140:FF:000022">
    <property type="entry name" value="Hydrogenase assembly chaperone HybG"/>
    <property type="match status" value="1"/>
</dbReference>
<dbReference type="Gene3D" id="2.30.30.140">
    <property type="match status" value="1"/>
</dbReference>
<dbReference type="AlphaFoldDB" id="A0A3Q9HPR6"/>
<dbReference type="Pfam" id="PF01455">
    <property type="entry name" value="HupF_HypC"/>
    <property type="match status" value="1"/>
</dbReference>
<dbReference type="PROSITE" id="PS01097">
    <property type="entry name" value="HUPF_HYPC"/>
    <property type="match status" value="1"/>
</dbReference>
<sequence>MCIGVPGQIISIIRFEGIVETKGIQRKVNLALVPEAKVGDYVMVHAGTAIQIINNEEAQATLKLLEELVGDEE</sequence>
<dbReference type="InterPro" id="IPR019812">
    <property type="entry name" value="Hydgase_assmbl_chp_CS"/>
</dbReference>
<proteinExistence type="inferred from homology"/>
<dbReference type="OrthoDB" id="9806017at2"/>
<evidence type="ECO:0000256" key="1">
    <source>
        <dbReference type="ARBA" id="ARBA00006018"/>
    </source>
</evidence>
<dbReference type="KEGG" id="aft:BBF96_05760"/>
<organism evidence="2 3">
    <name type="scientific">Anoxybacter fermentans</name>
    <dbReference type="NCBI Taxonomy" id="1323375"/>
    <lineage>
        <taxon>Bacteria</taxon>
        <taxon>Bacillati</taxon>
        <taxon>Bacillota</taxon>
        <taxon>Clostridia</taxon>
        <taxon>Halanaerobiales</taxon>
        <taxon>Anoxybacter</taxon>
    </lineage>
</organism>
<dbReference type="InterPro" id="IPR001109">
    <property type="entry name" value="Hydrogenase_HupF/HypC"/>
</dbReference>
<dbReference type="GO" id="GO:1902670">
    <property type="term" value="F:carbon dioxide binding"/>
    <property type="evidence" value="ECO:0007669"/>
    <property type="project" value="TreeGrafter"/>
</dbReference>
<comment type="similarity">
    <text evidence="1">Belongs to the HupF/HypC family.</text>
</comment>
<dbReference type="GO" id="GO:0005506">
    <property type="term" value="F:iron ion binding"/>
    <property type="evidence" value="ECO:0007669"/>
    <property type="project" value="TreeGrafter"/>
</dbReference>
<reference evidence="2 3" key="1">
    <citation type="submission" date="2016-07" db="EMBL/GenBank/DDBJ databases">
        <title>Genome and transcriptome analysis of iron-reducing fermentative bacteria Anoxybacter fermentans.</title>
        <authorList>
            <person name="Zeng X."/>
            <person name="Shao Z."/>
        </authorList>
    </citation>
    <scope>NUCLEOTIDE SEQUENCE [LARGE SCALE GENOMIC DNA]</scope>
    <source>
        <strain evidence="2 3">DY22613</strain>
    </source>
</reference>
<name>A0A3Q9HPR6_9FIRM</name>
<dbReference type="Proteomes" id="UP000267250">
    <property type="component" value="Chromosome"/>
</dbReference>
<dbReference type="NCBIfam" id="TIGR00074">
    <property type="entry name" value="hypC_hupF"/>
    <property type="match status" value="1"/>
</dbReference>
<dbReference type="PANTHER" id="PTHR35177">
    <property type="entry name" value="HYDROGENASE MATURATION FACTOR HYBG"/>
    <property type="match status" value="1"/>
</dbReference>
<keyword evidence="3" id="KW-1185">Reference proteome</keyword>
<evidence type="ECO:0000313" key="2">
    <source>
        <dbReference type="EMBL" id="AZR72941.1"/>
    </source>
</evidence>
<accession>A0A3Q9HPR6</accession>
<dbReference type="EMBL" id="CP016379">
    <property type="protein sequence ID" value="AZR72941.1"/>
    <property type="molecule type" value="Genomic_DNA"/>
</dbReference>
<dbReference type="RefSeq" id="WP_127016274.1">
    <property type="nucleotide sequence ID" value="NZ_CP016379.1"/>
</dbReference>
<evidence type="ECO:0000313" key="3">
    <source>
        <dbReference type="Proteomes" id="UP000267250"/>
    </source>
</evidence>
<dbReference type="SUPFAM" id="SSF159127">
    <property type="entry name" value="HupF/HypC-like"/>
    <property type="match status" value="1"/>
</dbReference>